<dbReference type="CDD" id="cd06261">
    <property type="entry name" value="TM_PBP2"/>
    <property type="match status" value="1"/>
</dbReference>
<dbReference type="InterPro" id="IPR050809">
    <property type="entry name" value="UgpAE/MalFG_permease"/>
</dbReference>
<organism evidence="9 10">
    <name type="scientific">Marvinbryantia formatexigens DSM 14469</name>
    <dbReference type="NCBI Taxonomy" id="478749"/>
    <lineage>
        <taxon>Bacteria</taxon>
        <taxon>Bacillati</taxon>
        <taxon>Bacillota</taxon>
        <taxon>Clostridia</taxon>
        <taxon>Lachnospirales</taxon>
        <taxon>Lachnospiraceae</taxon>
        <taxon>Marvinbryantia</taxon>
    </lineage>
</organism>
<dbReference type="Gene3D" id="1.10.3720.10">
    <property type="entry name" value="MetI-like"/>
    <property type="match status" value="1"/>
</dbReference>
<dbReference type="eggNOG" id="COG1175">
    <property type="taxonomic scope" value="Bacteria"/>
</dbReference>
<dbReference type="GO" id="GO:0055085">
    <property type="term" value="P:transmembrane transport"/>
    <property type="evidence" value="ECO:0007669"/>
    <property type="project" value="InterPro"/>
</dbReference>
<dbReference type="OrthoDB" id="42781at2"/>
<dbReference type="Proteomes" id="UP000005561">
    <property type="component" value="Unassembled WGS sequence"/>
</dbReference>
<dbReference type="InterPro" id="IPR000515">
    <property type="entry name" value="MetI-like"/>
</dbReference>
<feature type="transmembrane region" description="Helical" evidence="7">
    <location>
        <begin position="104"/>
        <end position="125"/>
    </location>
</feature>
<evidence type="ECO:0000256" key="2">
    <source>
        <dbReference type="ARBA" id="ARBA00022448"/>
    </source>
</evidence>
<keyword evidence="5 7" id="KW-1133">Transmembrane helix</keyword>
<keyword evidence="3" id="KW-1003">Cell membrane</keyword>
<feature type="domain" description="ABC transmembrane type-1" evidence="8">
    <location>
        <begin position="70"/>
        <end position="284"/>
    </location>
</feature>
<gene>
    <name evidence="9" type="ORF">BRYFOR_08095</name>
</gene>
<comment type="subcellular location">
    <subcellularLocation>
        <location evidence="1 7">Cell membrane</location>
        <topology evidence="1 7">Multi-pass membrane protein</topology>
    </subcellularLocation>
</comment>
<evidence type="ECO:0000256" key="6">
    <source>
        <dbReference type="ARBA" id="ARBA00023136"/>
    </source>
</evidence>
<reference evidence="9" key="1">
    <citation type="submission" date="2009-07" db="EMBL/GenBank/DDBJ databases">
        <authorList>
            <person name="Weinstock G."/>
            <person name="Sodergren E."/>
            <person name="Clifton S."/>
            <person name="Fulton L."/>
            <person name="Fulton B."/>
            <person name="Courtney L."/>
            <person name="Fronick C."/>
            <person name="Harrison M."/>
            <person name="Strong C."/>
            <person name="Farmer C."/>
            <person name="Delahaunty K."/>
            <person name="Markovic C."/>
            <person name="Hall O."/>
            <person name="Minx P."/>
            <person name="Tomlinson C."/>
            <person name="Mitreva M."/>
            <person name="Nelson J."/>
            <person name="Hou S."/>
            <person name="Wollam A."/>
            <person name="Pepin K.H."/>
            <person name="Johnson M."/>
            <person name="Bhonagiri V."/>
            <person name="Nash W.E."/>
            <person name="Warren W."/>
            <person name="Chinwalla A."/>
            <person name="Mardis E.R."/>
            <person name="Wilson R.K."/>
        </authorList>
    </citation>
    <scope>NUCLEOTIDE SEQUENCE [LARGE SCALE GENOMIC DNA]</scope>
    <source>
        <strain evidence="9">DSM 14469</strain>
    </source>
</reference>
<protein>
    <submittedName>
        <fullName evidence="9">ABC transporter, permease protein</fullName>
    </submittedName>
</protein>
<dbReference type="InterPro" id="IPR035906">
    <property type="entry name" value="MetI-like_sf"/>
</dbReference>
<dbReference type="Pfam" id="PF00528">
    <property type="entry name" value="BPD_transp_1"/>
    <property type="match status" value="1"/>
</dbReference>
<dbReference type="AlphaFoldDB" id="C6LHI4"/>
<dbReference type="SUPFAM" id="SSF161098">
    <property type="entry name" value="MetI-like"/>
    <property type="match status" value="1"/>
</dbReference>
<dbReference type="STRING" id="168384.SAMN05660368_00686"/>
<dbReference type="GO" id="GO:0005886">
    <property type="term" value="C:plasma membrane"/>
    <property type="evidence" value="ECO:0007669"/>
    <property type="project" value="UniProtKB-SubCell"/>
</dbReference>
<feature type="transmembrane region" description="Helical" evidence="7">
    <location>
        <begin position="263"/>
        <end position="284"/>
    </location>
</feature>
<comment type="similarity">
    <text evidence="7">Belongs to the binding-protein-dependent transport system permease family.</text>
</comment>
<feature type="transmembrane region" description="Helical" evidence="7">
    <location>
        <begin position="12"/>
        <end position="36"/>
    </location>
</feature>
<evidence type="ECO:0000313" key="9">
    <source>
        <dbReference type="EMBL" id="EET59971.1"/>
    </source>
</evidence>
<dbReference type="PANTHER" id="PTHR43227">
    <property type="entry name" value="BLL4140 PROTEIN"/>
    <property type="match status" value="1"/>
</dbReference>
<accession>C6LHI4</accession>
<keyword evidence="4 7" id="KW-0812">Transmembrane</keyword>
<dbReference type="RefSeq" id="WP_006862881.1">
    <property type="nucleotide sequence ID" value="NZ_ACCL02000014.1"/>
</dbReference>
<dbReference type="PROSITE" id="PS50928">
    <property type="entry name" value="ABC_TM1"/>
    <property type="match status" value="1"/>
</dbReference>
<proteinExistence type="inferred from homology"/>
<keyword evidence="10" id="KW-1185">Reference proteome</keyword>
<comment type="caution">
    <text evidence="9">The sequence shown here is derived from an EMBL/GenBank/DDBJ whole genome shotgun (WGS) entry which is preliminary data.</text>
</comment>
<feature type="transmembrane region" description="Helical" evidence="7">
    <location>
        <begin position="158"/>
        <end position="180"/>
    </location>
</feature>
<keyword evidence="6 7" id="KW-0472">Membrane</keyword>
<evidence type="ECO:0000256" key="5">
    <source>
        <dbReference type="ARBA" id="ARBA00022989"/>
    </source>
</evidence>
<dbReference type="PANTHER" id="PTHR43227:SF8">
    <property type="entry name" value="DIACETYLCHITOBIOSE UPTAKE SYSTEM PERMEASE PROTEIN DASB"/>
    <property type="match status" value="1"/>
</dbReference>
<evidence type="ECO:0000256" key="3">
    <source>
        <dbReference type="ARBA" id="ARBA00022475"/>
    </source>
</evidence>
<evidence type="ECO:0000256" key="1">
    <source>
        <dbReference type="ARBA" id="ARBA00004651"/>
    </source>
</evidence>
<evidence type="ECO:0000256" key="4">
    <source>
        <dbReference type="ARBA" id="ARBA00022692"/>
    </source>
</evidence>
<feature type="transmembrane region" description="Helical" evidence="7">
    <location>
        <begin position="70"/>
        <end position="92"/>
    </location>
</feature>
<dbReference type="EMBL" id="ACCL02000014">
    <property type="protein sequence ID" value="EET59971.1"/>
    <property type="molecule type" value="Genomic_DNA"/>
</dbReference>
<name>C6LHI4_9FIRM</name>
<sequence>MDKVRKNKLAIFVFLLPAVLLFAGIIIIPIFCSGYYSLLDWDGITDGILVGLENYKELFTSKTSGFSKSIVHMLMLAAGAVFIQLPFALFLALGLAKGIRGERFFVTVFFIPVLLSTVVIGQLWIKIYNPDYGVLNSILRTLGLESWCHTWLGEKDTVMWAVFVPIIWQYVGYHMLLLYAGIKSINPELKEAAYIDGATYTQTCFHILIPLLKPVLRVCLIFGVTGAFKSFDMIYVLTNGGPAHASEVPSTLMFTDIFMKNKYGSGSAIAIFIIVICFATAILIKKIFKVEGEEQAA</sequence>
<evidence type="ECO:0000256" key="7">
    <source>
        <dbReference type="RuleBase" id="RU363032"/>
    </source>
</evidence>
<evidence type="ECO:0000313" key="10">
    <source>
        <dbReference type="Proteomes" id="UP000005561"/>
    </source>
</evidence>
<evidence type="ECO:0000259" key="8">
    <source>
        <dbReference type="PROSITE" id="PS50928"/>
    </source>
</evidence>
<keyword evidence="2 7" id="KW-0813">Transport</keyword>